<feature type="region of interest" description="Disordered" evidence="13">
    <location>
        <begin position="1"/>
        <end position="47"/>
    </location>
</feature>
<feature type="compositionally biased region" description="Low complexity" evidence="13">
    <location>
        <begin position="24"/>
        <end position="33"/>
    </location>
</feature>
<protein>
    <recommendedName>
        <fullName evidence="8 10">Protein GrpE</fullName>
    </recommendedName>
    <alternativeName>
        <fullName evidence="9 10">HSP-70 cofactor</fullName>
    </alternativeName>
</protein>
<dbReference type="PANTHER" id="PTHR21237:SF23">
    <property type="entry name" value="GRPE PROTEIN HOMOLOG, MITOCHONDRIAL"/>
    <property type="match status" value="1"/>
</dbReference>
<dbReference type="PROSITE" id="PS01071">
    <property type="entry name" value="GRPE"/>
    <property type="match status" value="1"/>
</dbReference>
<evidence type="ECO:0000256" key="13">
    <source>
        <dbReference type="SAM" id="MobiDB-lite"/>
    </source>
</evidence>
<evidence type="ECO:0000256" key="7">
    <source>
        <dbReference type="ARBA" id="ARBA00053401"/>
    </source>
</evidence>
<dbReference type="Gene3D" id="2.30.22.10">
    <property type="entry name" value="Head domain of nucleotide exchange factor GrpE"/>
    <property type="match status" value="1"/>
</dbReference>
<dbReference type="GO" id="GO:0006457">
    <property type="term" value="P:protein folding"/>
    <property type="evidence" value="ECO:0007669"/>
    <property type="project" value="InterPro"/>
</dbReference>
<evidence type="ECO:0000313" key="14">
    <source>
        <dbReference type="EMBL" id="RJP23536.1"/>
    </source>
</evidence>
<keyword evidence="6 10" id="KW-0143">Chaperone</keyword>
<proteinExistence type="inferred from homology"/>
<dbReference type="NCBIfam" id="NF010738">
    <property type="entry name" value="PRK14140.1"/>
    <property type="match status" value="1"/>
</dbReference>
<dbReference type="EMBL" id="QZKU01000045">
    <property type="protein sequence ID" value="RJP23536.1"/>
    <property type="molecule type" value="Genomic_DNA"/>
</dbReference>
<evidence type="ECO:0000256" key="9">
    <source>
        <dbReference type="ARBA" id="ARBA00076414"/>
    </source>
</evidence>
<evidence type="ECO:0000256" key="11">
    <source>
        <dbReference type="RuleBase" id="RU000639"/>
    </source>
</evidence>
<evidence type="ECO:0000256" key="2">
    <source>
        <dbReference type="ARBA" id="ARBA00009054"/>
    </source>
</evidence>
<keyword evidence="5 10" id="KW-0346">Stress response</keyword>
<dbReference type="InterPro" id="IPR000740">
    <property type="entry name" value="GrpE"/>
</dbReference>
<evidence type="ECO:0000256" key="3">
    <source>
        <dbReference type="ARBA" id="ARBA00011738"/>
    </source>
</evidence>
<comment type="caution">
    <text evidence="14">The sequence shown here is derived from an EMBL/GenBank/DDBJ whole genome shotgun (WGS) entry which is preliminary data.</text>
</comment>
<dbReference type="HAMAP" id="MF_01151">
    <property type="entry name" value="GrpE"/>
    <property type="match status" value="1"/>
</dbReference>
<dbReference type="Gene3D" id="3.90.20.20">
    <property type="match status" value="1"/>
</dbReference>
<dbReference type="SUPFAM" id="SSF51064">
    <property type="entry name" value="Head domain of nucleotide exchange factor GrpE"/>
    <property type="match status" value="1"/>
</dbReference>
<dbReference type="PRINTS" id="PR00773">
    <property type="entry name" value="GRPEPROTEIN"/>
</dbReference>
<evidence type="ECO:0000256" key="5">
    <source>
        <dbReference type="ARBA" id="ARBA00023016"/>
    </source>
</evidence>
<comment type="subunit">
    <text evidence="3 10">Homodimer.</text>
</comment>
<dbReference type="GO" id="GO:0051082">
    <property type="term" value="F:unfolded protein binding"/>
    <property type="evidence" value="ECO:0007669"/>
    <property type="project" value="TreeGrafter"/>
</dbReference>
<evidence type="ECO:0000256" key="4">
    <source>
        <dbReference type="ARBA" id="ARBA00022490"/>
    </source>
</evidence>
<dbReference type="GO" id="GO:0000774">
    <property type="term" value="F:adenyl-nucleotide exchange factor activity"/>
    <property type="evidence" value="ECO:0007669"/>
    <property type="project" value="InterPro"/>
</dbReference>
<dbReference type="GO" id="GO:0042803">
    <property type="term" value="F:protein homodimerization activity"/>
    <property type="evidence" value="ECO:0007669"/>
    <property type="project" value="InterPro"/>
</dbReference>
<dbReference type="CDD" id="cd00446">
    <property type="entry name" value="GrpE"/>
    <property type="match status" value="1"/>
</dbReference>
<comment type="subcellular location">
    <subcellularLocation>
        <location evidence="1 10">Cytoplasm</location>
    </subcellularLocation>
</comment>
<dbReference type="Pfam" id="PF01025">
    <property type="entry name" value="GrpE"/>
    <property type="match status" value="1"/>
</dbReference>
<organism evidence="14 15">
    <name type="scientific">Abyssobacteria bacterium (strain SURF_5)</name>
    <dbReference type="NCBI Taxonomy" id="2093360"/>
    <lineage>
        <taxon>Bacteria</taxon>
        <taxon>Pseudomonadati</taxon>
        <taxon>Candidatus Hydrogenedentota</taxon>
        <taxon>Candidatus Abyssobacteria</taxon>
    </lineage>
</organism>
<dbReference type="GO" id="GO:0005737">
    <property type="term" value="C:cytoplasm"/>
    <property type="evidence" value="ECO:0007669"/>
    <property type="project" value="UniProtKB-SubCell"/>
</dbReference>
<evidence type="ECO:0000256" key="10">
    <source>
        <dbReference type="HAMAP-Rule" id="MF_01151"/>
    </source>
</evidence>
<dbReference type="AlphaFoldDB" id="A0A3A4NZH9"/>
<evidence type="ECO:0000256" key="12">
    <source>
        <dbReference type="RuleBase" id="RU004478"/>
    </source>
</evidence>
<evidence type="ECO:0000256" key="6">
    <source>
        <dbReference type="ARBA" id="ARBA00023186"/>
    </source>
</evidence>
<reference evidence="14 15" key="1">
    <citation type="journal article" date="2017" name="ISME J.">
        <title>Energy and carbon metabolisms in a deep terrestrial subsurface fluid microbial community.</title>
        <authorList>
            <person name="Momper L."/>
            <person name="Jungbluth S.P."/>
            <person name="Lee M.D."/>
            <person name="Amend J.P."/>
        </authorList>
    </citation>
    <scope>NUCLEOTIDE SEQUENCE [LARGE SCALE GENOMIC DNA]</scope>
    <source>
        <strain evidence="14">SURF_5</strain>
    </source>
</reference>
<comment type="similarity">
    <text evidence="2 10 12">Belongs to the GrpE family.</text>
</comment>
<name>A0A3A4NZH9_ABYX5</name>
<dbReference type="Proteomes" id="UP000265882">
    <property type="component" value="Unassembled WGS sequence"/>
</dbReference>
<dbReference type="FunFam" id="2.30.22.10:FF:000001">
    <property type="entry name" value="Protein GrpE"/>
    <property type="match status" value="1"/>
</dbReference>
<dbReference type="InterPro" id="IPR013805">
    <property type="entry name" value="GrpE_CC"/>
</dbReference>
<dbReference type="PANTHER" id="PTHR21237">
    <property type="entry name" value="GRPE PROTEIN"/>
    <property type="match status" value="1"/>
</dbReference>
<dbReference type="GO" id="GO:0051087">
    <property type="term" value="F:protein-folding chaperone binding"/>
    <property type="evidence" value="ECO:0007669"/>
    <property type="project" value="InterPro"/>
</dbReference>
<comment type="function">
    <text evidence="7 10 11">Participates actively in the response to hyperosmotic and heat shock by preventing the aggregation of stress-denatured proteins, in association with DnaK and GrpE. It is the nucleotide exchange factor for DnaK and may function as a thermosensor. Unfolded proteins bind initially to DnaJ; upon interaction with the DnaJ-bound protein, DnaK hydrolyzes its bound ATP, resulting in the formation of a stable complex. GrpE releases ADP from DnaK; ATP binding to DnaK triggers the release of the substrate protein, thus completing the reaction cycle. Several rounds of ATP-dependent interactions between DnaJ, DnaK and GrpE are required for fully efficient folding.</text>
</comment>
<keyword evidence="4 10" id="KW-0963">Cytoplasm</keyword>
<dbReference type="InterPro" id="IPR009012">
    <property type="entry name" value="GrpE_head"/>
</dbReference>
<gene>
    <name evidence="10 14" type="primary">grpE</name>
    <name evidence="14" type="ORF">C4520_06170</name>
</gene>
<accession>A0A3A4NZH9</accession>
<evidence type="ECO:0000256" key="1">
    <source>
        <dbReference type="ARBA" id="ARBA00004496"/>
    </source>
</evidence>
<feature type="compositionally biased region" description="Basic and acidic residues" evidence="13">
    <location>
        <begin position="1"/>
        <end position="17"/>
    </location>
</feature>
<evidence type="ECO:0000313" key="15">
    <source>
        <dbReference type="Proteomes" id="UP000265882"/>
    </source>
</evidence>
<sequence length="205" mass="23007">MKNKDTFPEDQGAHIEREQEEEPAVGAEGAPEELQSSEPAKVETMGMTPEEVAKIAQEKEEYYDRLLRTQADFDNYRKRIQKEQASLIKYGAENVLREILPVVDNLERAVDSARKHGDSNFQLREGIELVLAQLRETLGRLGVKPVESVGAPFDPNKHDALIRVHAPDAPEGVVVDEIRKGYYLHDKVLRPAQVTVGTHEQVGDS</sequence>
<evidence type="ECO:0000256" key="8">
    <source>
        <dbReference type="ARBA" id="ARBA00072274"/>
    </source>
</evidence>
<dbReference type="SUPFAM" id="SSF58014">
    <property type="entry name" value="Coiled-coil domain of nucleotide exchange factor GrpE"/>
    <property type="match status" value="1"/>
</dbReference>